<sequence>MRQSNCLNKRSKYLRRDPPGNILNVNKRGVCILSIATKQLRDDASQSRADELEKTVDEVRKRILDPEYFPPEGQETYDAFVSPWSR</sequence>
<keyword evidence="2" id="KW-1185">Reference proteome</keyword>
<proteinExistence type="predicted"/>
<reference evidence="1" key="1">
    <citation type="journal article" date="2020" name="Stud. Mycol.">
        <title>101 Dothideomycetes genomes: a test case for predicting lifestyles and emergence of pathogens.</title>
        <authorList>
            <person name="Haridas S."/>
            <person name="Albert R."/>
            <person name="Binder M."/>
            <person name="Bloem J."/>
            <person name="Labutti K."/>
            <person name="Salamov A."/>
            <person name="Andreopoulos B."/>
            <person name="Baker S."/>
            <person name="Barry K."/>
            <person name="Bills G."/>
            <person name="Bluhm B."/>
            <person name="Cannon C."/>
            <person name="Castanera R."/>
            <person name="Culley D."/>
            <person name="Daum C."/>
            <person name="Ezra D."/>
            <person name="Gonzalez J."/>
            <person name="Henrissat B."/>
            <person name="Kuo A."/>
            <person name="Liang C."/>
            <person name="Lipzen A."/>
            <person name="Lutzoni F."/>
            <person name="Magnuson J."/>
            <person name="Mondo S."/>
            <person name="Nolan M."/>
            <person name="Ohm R."/>
            <person name="Pangilinan J."/>
            <person name="Park H.-J."/>
            <person name="Ramirez L."/>
            <person name="Alfaro M."/>
            <person name="Sun H."/>
            <person name="Tritt A."/>
            <person name="Yoshinaga Y."/>
            <person name="Zwiers L.-H."/>
            <person name="Turgeon B."/>
            <person name="Goodwin S."/>
            <person name="Spatafora J."/>
            <person name="Crous P."/>
            <person name="Grigoriev I."/>
        </authorList>
    </citation>
    <scope>NUCLEOTIDE SEQUENCE</scope>
    <source>
        <strain evidence="1">CBS 101060</strain>
    </source>
</reference>
<comment type="caution">
    <text evidence="1">The sequence shown here is derived from an EMBL/GenBank/DDBJ whole genome shotgun (WGS) entry which is preliminary data.</text>
</comment>
<protein>
    <submittedName>
        <fullName evidence="1">Uncharacterized protein</fullName>
    </submittedName>
</protein>
<gene>
    <name evidence="1" type="ORF">M501DRAFT_375939</name>
</gene>
<evidence type="ECO:0000313" key="2">
    <source>
        <dbReference type="Proteomes" id="UP000799429"/>
    </source>
</evidence>
<dbReference type="EMBL" id="MU006090">
    <property type="protein sequence ID" value="KAF2842011.1"/>
    <property type="molecule type" value="Genomic_DNA"/>
</dbReference>
<name>A0A9P4SFM8_9PEZI</name>
<evidence type="ECO:0000313" key="1">
    <source>
        <dbReference type="EMBL" id="KAF2842011.1"/>
    </source>
</evidence>
<dbReference type="AlphaFoldDB" id="A0A9P4SFM8"/>
<accession>A0A9P4SFM8</accession>
<organism evidence="1 2">
    <name type="scientific">Patellaria atrata CBS 101060</name>
    <dbReference type="NCBI Taxonomy" id="1346257"/>
    <lineage>
        <taxon>Eukaryota</taxon>
        <taxon>Fungi</taxon>
        <taxon>Dikarya</taxon>
        <taxon>Ascomycota</taxon>
        <taxon>Pezizomycotina</taxon>
        <taxon>Dothideomycetes</taxon>
        <taxon>Dothideomycetes incertae sedis</taxon>
        <taxon>Patellariales</taxon>
        <taxon>Patellariaceae</taxon>
        <taxon>Patellaria</taxon>
    </lineage>
</organism>
<dbReference type="Proteomes" id="UP000799429">
    <property type="component" value="Unassembled WGS sequence"/>
</dbReference>